<keyword evidence="1" id="KW-0812">Transmembrane</keyword>
<name>A0A8S4D2D7_PLUXY</name>
<organism evidence="2 3">
    <name type="scientific">Plutella xylostella</name>
    <name type="common">Diamondback moth</name>
    <name type="synonym">Plutella maculipennis</name>
    <dbReference type="NCBI Taxonomy" id="51655"/>
    <lineage>
        <taxon>Eukaryota</taxon>
        <taxon>Metazoa</taxon>
        <taxon>Ecdysozoa</taxon>
        <taxon>Arthropoda</taxon>
        <taxon>Hexapoda</taxon>
        <taxon>Insecta</taxon>
        <taxon>Pterygota</taxon>
        <taxon>Neoptera</taxon>
        <taxon>Endopterygota</taxon>
        <taxon>Lepidoptera</taxon>
        <taxon>Glossata</taxon>
        <taxon>Ditrysia</taxon>
        <taxon>Yponomeutoidea</taxon>
        <taxon>Plutellidae</taxon>
        <taxon>Plutella</taxon>
    </lineage>
</organism>
<comment type="caution">
    <text evidence="2">The sequence shown here is derived from an EMBL/GenBank/DDBJ whole genome shotgun (WGS) entry which is preliminary data.</text>
</comment>
<feature type="transmembrane region" description="Helical" evidence="1">
    <location>
        <begin position="148"/>
        <end position="167"/>
    </location>
</feature>
<protein>
    <submittedName>
        <fullName evidence="2">(diamondback moth) hypothetical protein</fullName>
    </submittedName>
</protein>
<evidence type="ECO:0000313" key="3">
    <source>
        <dbReference type="Proteomes" id="UP000653454"/>
    </source>
</evidence>
<reference evidence="2" key="1">
    <citation type="submission" date="2020-11" db="EMBL/GenBank/DDBJ databases">
        <authorList>
            <person name="Whiteford S."/>
        </authorList>
    </citation>
    <scope>NUCLEOTIDE SEQUENCE</scope>
</reference>
<dbReference type="KEGG" id="pxy:105397970"/>
<evidence type="ECO:0000313" key="2">
    <source>
        <dbReference type="EMBL" id="CAG9090910.1"/>
    </source>
</evidence>
<evidence type="ECO:0000256" key="1">
    <source>
        <dbReference type="SAM" id="Phobius"/>
    </source>
</evidence>
<dbReference type="EMBL" id="CAJHNJ030000002">
    <property type="protein sequence ID" value="CAG9090910.1"/>
    <property type="molecule type" value="Genomic_DNA"/>
</dbReference>
<dbReference type="OrthoDB" id="7260857at2759"/>
<keyword evidence="1" id="KW-1133">Transmembrane helix</keyword>
<sequence>MSDDDDEYQVQNIHRYVRKSYKKNNKRENEMDCFKQDLFSGQSGGCCDAKLNDPSKSPRVLLDEESDLRGAKPRPPQGCSCYRGPETDGEIINILHKKCPVINLAQQQLVRIINETEHLLSDSQTKSIYNFLCKCKEVLRDGNPKMQVTLLVLIVLAFMAGVFFGAATCSSFPGRFDSPILVCVESYLNRKYRDEFRSIT</sequence>
<dbReference type="AlphaFoldDB" id="A0A8S4D2D7"/>
<dbReference type="Proteomes" id="UP000653454">
    <property type="component" value="Unassembled WGS sequence"/>
</dbReference>
<gene>
    <name evidence="2" type="ORF">PLXY2_LOCUS837</name>
</gene>
<keyword evidence="1" id="KW-0472">Membrane</keyword>
<accession>A0A8S4D2D7</accession>
<keyword evidence="3" id="KW-1185">Reference proteome</keyword>
<proteinExistence type="predicted"/>